<feature type="compositionally biased region" description="Basic and acidic residues" evidence="1">
    <location>
        <begin position="25"/>
        <end position="48"/>
    </location>
</feature>
<feature type="signal peptide" evidence="2">
    <location>
        <begin position="1"/>
        <end position="22"/>
    </location>
</feature>
<reference evidence="3 4" key="1">
    <citation type="submission" date="2022-03" db="EMBL/GenBank/DDBJ databases">
        <title>Hymenobactersp. isolated from the air.</title>
        <authorList>
            <person name="Won M."/>
            <person name="Kwon S.-W."/>
        </authorList>
    </citation>
    <scope>NUCLEOTIDE SEQUENCE [LARGE SCALE GENOMIC DNA]</scope>
    <source>
        <strain evidence="3 4">KACC 21982</strain>
    </source>
</reference>
<dbReference type="RefSeq" id="WP_243801513.1">
    <property type="nucleotide sequence ID" value="NZ_CP094669.1"/>
</dbReference>
<keyword evidence="4" id="KW-1185">Reference proteome</keyword>
<dbReference type="Proteomes" id="UP000831113">
    <property type="component" value="Chromosome"/>
</dbReference>
<proteinExistence type="predicted"/>
<feature type="region of interest" description="Disordered" evidence="1">
    <location>
        <begin position="23"/>
        <end position="135"/>
    </location>
</feature>
<evidence type="ECO:0000313" key="3">
    <source>
        <dbReference type="EMBL" id="UOG76529.1"/>
    </source>
</evidence>
<gene>
    <name evidence="3" type="ORF">MTX78_07990</name>
</gene>
<evidence type="ECO:0000256" key="1">
    <source>
        <dbReference type="SAM" id="MobiDB-lite"/>
    </source>
</evidence>
<keyword evidence="2" id="KW-0732">Signal</keyword>
<accession>A0ABY4D5R2</accession>
<dbReference type="EMBL" id="CP094669">
    <property type="protein sequence ID" value="UOG76529.1"/>
    <property type="molecule type" value="Genomic_DNA"/>
</dbReference>
<feature type="compositionally biased region" description="Basic and acidic residues" evidence="1">
    <location>
        <begin position="118"/>
        <end position="135"/>
    </location>
</feature>
<protein>
    <submittedName>
        <fullName evidence="3">Uncharacterized protein</fullName>
    </submittedName>
</protein>
<name>A0ABY4D5R2_9BACT</name>
<feature type="chain" id="PRO_5047508425" evidence="2">
    <location>
        <begin position="23"/>
        <end position="135"/>
    </location>
</feature>
<evidence type="ECO:0000313" key="4">
    <source>
        <dbReference type="Proteomes" id="UP000831113"/>
    </source>
</evidence>
<organism evidence="3 4">
    <name type="scientific">Hymenobacter tibetensis</name>
    <dbReference type="NCBI Taxonomy" id="497967"/>
    <lineage>
        <taxon>Bacteria</taxon>
        <taxon>Pseudomonadati</taxon>
        <taxon>Bacteroidota</taxon>
        <taxon>Cytophagia</taxon>
        <taxon>Cytophagales</taxon>
        <taxon>Hymenobacteraceae</taxon>
        <taxon>Hymenobacter</taxon>
    </lineage>
</organism>
<evidence type="ECO:0000256" key="2">
    <source>
        <dbReference type="SAM" id="SignalP"/>
    </source>
</evidence>
<sequence>MKTSLLSLAAAFVLFSSTASLAAAPDHRDDDRRRTENSRYDDRNDRDFNYGYDKKHRVTPAEKARWEAAHRTDRRDYDKRDYNNRQADRYDRRDSNNRYDGRNEKDFNYGYDKKHKVTSQERARWEAAHRNDRNR</sequence>
<feature type="compositionally biased region" description="Basic and acidic residues" evidence="1">
    <location>
        <begin position="59"/>
        <end position="107"/>
    </location>
</feature>